<accession>A0A1I7XAE4</accession>
<organism evidence="1 2">
    <name type="scientific">Heterorhabditis bacteriophora</name>
    <name type="common">Entomopathogenic nematode worm</name>
    <dbReference type="NCBI Taxonomy" id="37862"/>
    <lineage>
        <taxon>Eukaryota</taxon>
        <taxon>Metazoa</taxon>
        <taxon>Ecdysozoa</taxon>
        <taxon>Nematoda</taxon>
        <taxon>Chromadorea</taxon>
        <taxon>Rhabditida</taxon>
        <taxon>Rhabditina</taxon>
        <taxon>Rhabditomorpha</taxon>
        <taxon>Strongyloidea</taxon>
        <taxon>Heterorhabditidae</taxon>
        <taxon>Heterorhabditis</taxon>
    </lineage>
</organism>
<reference evidence="2" key="1">
    <citation type="submission" date="2016-11" db="UniProtKB">
        <authorList>
            <consortium name="WormBaseParasite"/>
        </authorList>
    </citation>
    <scope>IDENTIFICATION</scope>
</reference>
<evidence type="ECO:0000313" key="1">
    <source>
        <dbReference type="Proteomes" id="UP000095283"/>
    </source>
</evidence>
<dbReference type="WBParaSite" id="Hba_14420">
    <property type="protein sequence ID" value="Hba_14420"/>
    <property type="gene ID" value="Hba_14420"/>
</dbReference>
<name>A0A1I7XAE4_HETBA</name>
<dbReference type="Proteomes" id="UP000095283">
    <property type="component" value="Unplaced"/>
</dbReference>
<sequence length="76" mass="8513">MVSDRQYLSVFGHSITILELVLIKDSTNDDKMLTLDEYILRLITMFNCGHTRNANRMKENVEAIKAAAGEQGTGPI</sequence>
<protein>
    <submittedName>
        <fullName evidence="2">Gag/pol protein</fullName>
    </submittedName>
</protein>
<evidence type="ECO:0000313" key="2">
    <source>
        <dbReference type="WBParaSite" id="Hba_14420"/>
    </source>
</evidence>
<keyword evidence="1" id="KW-1185">Reference proteome</keyword>
<proteinExistence type="predicted"/>
<dbReference type="AlphaFoldDB" id="A0A1I7XAE4"/>